<dbReference type="GO" id="GO:0005759">
    <property type="term" value="C:mitochondrial matrix"/>
    <property type="evidence" value="ECO:0007669"/>
    <property type="project" value="InterPro"/>
</dbReference>
<gene>
    <name evidence="1" type="ORF">L484_016972</name>
</gene>
<organism evidence="1 2">
    <name type="scientific">Morus notabilis</name>
    <dbReference type="NCBI Taxonomy" id="981085"/>
    <lineage>
        <taxon>Eukaryota</taxon>
        <taxon>Viridiplantae</taxon>
        <taxon>Streptophyta</taxon>
        <taxon>Embryophyta</taxon>
        <taxon>Tracheophyta</taxon>
        <taxon>Spermatophyta</taxon>
        <taxon>Magnoliopsida</taxon>
        <taxon>eudicotyledons</taxon>
        <taxon>Gunneridae</taxon>
        <taxon>Pentapetalae</taxon>
        <taxon>rosids</taxon>
        <taxon>fabids</taxon>
        <taxon>Rosales</taxon>
        <taxon>Moraceae</taxon>
        <taxon>Moreae</taxon>
        <taxon>Morus</taxon>
    </lineage>
</organism>
<keyword evidence="2" id="KW-1185">Reference proteome</keyword>
<accession>W9QN99</accession>
<dbReference type="Pfam" id="PF02330">
    <property type="entry name" value="MAM33"/>
    <property type="match status" value="1"/>
</dbReference>
<name>W9QN99_9ROSA</name>
<dbReference type="PANTHER" id="PTHR10826:SF27">
    <property type="entry name" value="OS06G0326500 PROTEIN"/>
    <property type="match status" value="1"/>
</dbReference>
<dbReference type="eggNOG" id="KOG2536">
    <property type="taxonomic scope" value="Eukaryota"/>
</dbReference>
<dbReference type="STRING" id="981085.W9QN99"/>
<dbReference type="InterPro" id="IPR036561">
    <property type="entry name" value="MAM33_sf"/>
</dbReference>
<reference evidence="2" key="1">
    <citation type="submission" date="2013-01" db="EMBL/GenBank/DDBJ databases">
        <title>Draft Genome Sequence of a Mulberry Tree, Morus notabilis C.K. Schneid.</title>
        <authorList>
            <person name="He N."/>
            <person name="Zhao S."/>
        </authorList>
    </citation>
    <scope>NUCLEOTIDE SEQUENCE</scope>
</reference>
<dbReference type="SUPFAM" id="SSF54529">
    <property type="entry name" value="Mitochondrial glycoprotein MAM33-like"/>
    <property type="match status" value="1"/>
</dbReference>
<dbReference type="Proteomes" id="UP000030645">
    <property type="component" value="Unassembled WGS sequence"/>
</dbReference>
<evidence type="ECO:0000313" key="2">
    <source>
        <dbReference type="Proteomes" id="UP000030645"/>
    </source>
</evidence>
<dbReference type="KEGG" id="mnt:21399996"/>
<dbReference type="AlphaFoldDB" id="W9QN99"/>
<dbReference type="EMBL" id="KE343588">
    <property type="protein sequence ID" value="EXB36721.1"/>
    <property type="molecule type" value="Genomic_DNA"/>
</dbReference>
<evidence type="ECO:0000313" key="1">
    <source>
        <dbReference type="EMBL" id="EXB36721.1"/>
    </source>
</evidence>
<proteinExistence type="predicted"/>
<dbReference type="PANTHER" id="PTHR10826">
    <property type="entry name" value="COMPLEMENT COMPONENT 1"/>
    <property type="match status" value="1"/>
</dbReference>
<protein>
    <recommendedName>
        <fullName evidence="3">Mitochondrial acidic protein MAM33</fullName>
    </recommendedName>
</protein>
<dbReference type="InterPro" id="IPR003428">
    <property type="entry name" value="MAM33"/>
</dbReference>
<sequence>MAQAFYSVLRRASSSVLPVAIRTAGASRTFHDAAAATLQKGNLSRDLTRGSFVPFLRFSSESTAKRRADENLLQVVESEIECAEETEDQNTVKEIPKGFRFEIEDNPGERTILLTRKFEDEIIKVEVDMPNVSGDDEDEDDGKDDAVNFSIPLVVSISKGNGVQLEFGVTAFPDEITIDSLSIKQPDDSLERLLYEGPEFNDLDENLQKAFHNYLEVRGIELNTTNFLHQYMIAKDSKEYVNWLKNLRGFVEH</sequence>
<evidence type="ECO:0008006" key="3">
    <source>
        <dbReference type="Google" id="ProtNLM"/>
    </source>
</evidence>
<dbReference type="Gene3D" id="3.10.280.10">
    <property type="entry name" value="Mitochondrial glycoprotein"/>
    <property type="match status" value="1"/>
</dbReference>
<dbReference type="OrthoDB" id="278212at2759"/>